<evidence type="ECO:0000313" key="3">
    <source>
        <dbReference type="Proteomes" id="UP001142489"/>
    </source>
</evidence>
<proteinExistence type="predicted"/>
<organism evidence="2 3">
    <name type="scientific">Phrynocephalus forsythii</name>
    <dbReference type="NCBI Taxonomy" id="171643"/>
    <lineage>
        <taxon>Eukaryota</taxon>
        <taxon>Metazoa</taxon>
        <taxon>Chordata</taxon>
        <taxon>Craniata</taxon>
        <taxon>Vertebrata</taxon>
        <taxon>Euteleostomi</taxon>
        <taxon>Lepidosauria</taxon>
        <taxon>Squamata</taxon>
        <taxon>Bifurcata</taxon>
        <taxon>Unidentata</taxon>
        <taxon>Episquamata</taxon>
        <taxon>Toxicofera</taxon>
        <taxon>Iguania</taxon>
        <taxon>Acrodonta</taxon>
        <taxon>Agamidae</taxon>
        <taxon>Agaminae</taxon>
        <taxon>Phrynocephalus</taxon>
    </lineage>
</organism>
<keyword evidence="1" id="KW-0812">Transmembrane</keyword>
<protein>
    <submittedName>
        <fullName evidence="2">Uncharacterized protein</fullName>
    </submittedName>
</protein>
<comment type="caution">
    <text evidence="2">The sequence shown here is derived from an EMBL/GenBank/DDBJ whole genome shotgun (WGS) entry which is preliminary data.</text>
</comment>
<gene>
    <name evidence="2" type="ORF">JRQ81_003220</name>
</gene>
<sequence>MQPGSCSPQNQSLAPVCFVQAAASPQTVQTAGSEYFCLEELITPTLSREAIIPSIIANRKLPLSPIHSHQDNNSPVDGTDYVQASGLPAESESSVKVLIIWEFVTSGLLISLLGVHYLWTRCFTDKEKESEMAGQNGHSPVTPGSYSVFMPLL</sequence>
<reference evidence="2" key="1">
    <citation type="journal article" date="2023" name="DNA Res.">
        <title>Chromosome-level genome assembly of Phrynocephalus forsythii using third-generation DNA sequencing and Hi-C analysis.</title>
        <authorList>
            <person name="Qi Y."/>
            <person name="Zhao W."/>
            <person name="Zhao Y."/>
            <person name="Niu C."/>
            <person name="Cao S."/>
            <person name="Zhang Y."/>
        </authorList>
    </citation>
    <scope>NUCLEOTIDE SEQUENCE</scope>
    <source>
        <tissue evidence="2">Muscle</tissue>
    </source>
</reference>
<keyword evidence="3" id="KW-1185">Reference proteome</keyword>
<dbReference type="AlphaFoldDB" id="A0A9Q0XJE9"/>
<keyword evidence="1" id="KW-0472">Membrane</keyword>
<evidence type="ECO:0000256" key="1">
    <source>
        <dbReference type="SAM" id="Phobius"/>
    </source>
</evidence>
<name>A0A9Q0XJE9_9SAUR</name>
<accession>A0A9Q0XJE9</accession>
<dbReference type="EMBL" id="JAPFRF010000011">
    <property type="protein sequence ID" value="KAJ7317058.1"/>
    <property type="molecule type" value="Genomic_DNA"/>
</dbReference>
<dbReference type="Proteomes" id="UP001142489">
    <property type="component" value="Unassembled WGS sequence"/>
</dbReference>
<feature type="transmembrane region" description="Helical" evidence="1">
    <location>
        <begin position="98"/>
        <end position="119"/>
    </location>
</feature>
<keyword evidence="1" id="KW-1133">Transmembrane helix</keyword>
<evidence type="ECO:0000313" key="2">
    <source>
        <dbReference type="EMBL" id="KAJ7317058.1"/>
    </source>
</evidence>